<dbReference type="Proteomes" id="UP000887579">
    <property type="component" value="Unplaced"/>
</dbReference>
<organism evidence="1 2">
    <name type="scientific">Panagrolaimus sp. ES5</name>
    <dbReference type="NCBI Taxonomy" id="591445"/>
    <lineage>
        <taxon>Eukaryota</taxon>
        <taxon>Metazoa</taxon>
        <taxon>Ecdysozoa</taxon>
        <taxon>Nematoda</taxon>
        <taxon>Chromadorea</taxon>
        <taxon>Rhabditida</taxon>
        <taxon>Tylenchina</taxon>
        <taxon>Panagrolaimomorpha</taxon>
        <taxon>Panagrolaimoidea</taxon>
        <taxon>Panagrolaimidae</taxon>
        <taxon>Panagrolaimus</taxon>
    </lineage>
</organism>
<reference evidence="2" key="1">
    <citation type="submission" date="2022-11" db="UniProtKB">
        <authorList>
            <consortium name="WormBaseParasite"/>
        </authorList>
    </citation>
    <scope>IDENTIFICATION</scope>
</reference>
<accession>A0AC34GN81</accession>
<evidence type="ECO:0000313" key="2">
    <source>
        <dbReference type="WBParaSite" id="ES5_v2.g377.t1"/>
    </source>
</evidence>
<name>A0AC34GN81_9BILA</name>
<evidence type="ECO:0000313" key="1">
    <source>
        <dbReference type="Proteomes" id="UP000887579"/>
    </source>
</evidence>
<protein>
    <submittedName>
        <fullName evidence="2">5'-nucleotidase domain-containing protein 3</fullName>
    </submittedName>
</protein>
<dbReference type="WBParaSite" id="ES5_v2.g377.t1">
    <property type="protein sequence ID" value="ES5_v2.g377.t1"/>
    <property type="gene ID" value="ES5_v2.g377"/>
</dbReference>
<proteinExistence type="predicted"/>
<sequence>MIRTKSFFLNICRRYSSKTGDDIPTKLRDVYAEAKAAVNREPFTHRVNPRGVFTNYELNLRNVGVYGFDYDYTLAVYTKNLNNLVYNCAMKRMVHDLKYPEALFEIVSDLSFAIRGLHYDVENCVLLKVDAYNQIQRGTVYRGRRKLTDEEVKEIYGDFSVPDNKGNNFHQLIDLFSLPWAGLLSRIVQYFDDKKLAFDPVLLYEDVKECVQRVHASGEMYRCVMNDLPYYVHKNEGLSDYLNMLRDHQKELFIITNSPFQFINSGMTFMLGKKWRKFFKYIIVSARKPTFFQGKAAFRRYNKETDGLAYEKVTHLYPDQIYSGGNMKDFSEKSEFKSKGVLYFGDHIYTDLADPRRQLSWHTAAIVPELAREIRVQNLDTYHYIIVWLETLTQLIETYQKYGDRDPLCCDVITEWIHERAQLRDNAKAMFNEQFGSMFRTYHSSTYFYRHLNRLADVYSSRLPNFAAYGPEHTFFPRRNALPHESKTSVVEVADEIVTKSESIHEIKKE</sequence>